<dbReference type="InterPro" id="IPR046232">
    <property type="entry name" value="DUF6265"/>
</dbReference>
<dbReference type="Proteomes" id="UP000184232">
    <property type="component" value="Unassembled WGS sequence"/>
</dbReference>
<evidence type="ECO:0000259" key="2">
    <source>
        <dbReference type="Pfam" id="PF19780"/>
    </source>
</evidence>
<feature type="chain" id="PRO_5012364402" description="DUF6265 domain-containing protein" evidence="1">
    <location>
        <begin position="20"/>
        <end position="161"/>
    </location>
</feature>
<dbReference type="EMBL" id="FQZH01000001">
    <property type="protein sequence ID" value="SHI92275.1"/>
    <property type="molecule type" value="Genomic_DNA"/>
</dbReference>
<dbReference type="STRING" id="683124.SAMN05444337_1117"/>
<gene>
    <name evidence="3" type="ORF">SAMN05444337_1117</name>
</gene>
<dbReference type="RefSeq" id="WP_072782706.1">
    <property type="nucleotide sequence ID" value="NZ_CP045292.1"/>
</dbReference>
<accession>A0A1M6F3M0</accession>
<dbReference type="OrthoDB" id="7567258at2"/>
<protein>
    <recommendedName>
        <fullName evidence="2">DUF6265 domain-containing protein</fullName>
    </recommendedName>
</protein>
<dbReference type="AlphaFoldDB" id="A0A1M6F3M0"/>
<evidence type="ECO:0000313" key="3">
    <source>
        <dbReference type="EMBL" id="SHI92275.1"/>
    </source>
</evidence>
<keyword evidence="1" id="KW-0732">Signal</keyword>
<feature type="domain" description="DUF6265" evidence="2">
    <location>
        <begin position="40"/>
        <end position="146"/>
    </location>
</feature>
<feature type="signal peptide" evidence="1">
    <location>
        <begin position="1"/>
        <end position="19"/>
    </location>
</feature>
<dbReference type="Pfam" id="PF19780">
    <property type="entry name" value="DUF6265"/>
    <property type="match status" value="1"/>
</dbReference>
<keyword evidence="4" id="KW-1185">Reference proteome</keyword>
<organism evidence="3 4">
    <name type="scientific">Flavobacterium haoranii</name>
    <dbReference type="NCBI Taxonomy" id="683124"/>
    <lineage>
        <taxon>Bacteria</taxon>
        <taxon>Pseudomonadati</taxon>
        <taxon>Bacteroidota</taxon>
        <taxon>Flavobacteriia</taxon>
        <taxon>Flavobacteriales</taxon>
        <taxon>Flavobacteriaceae</taxon>
        <taxon>Flavobacterium</taxon>
    </lineage>
</organism>
<reference evidence="3 4" key="1">
    <citation type="submission" date="2016-11" db="EMBL/GenBank/DDBJ databases">
        <authorList>
            <person name="Jaros S."/>
            <person name="Januszkiewicz K."/>
            <person name="Wedrychowicz H."/>
        </authorList>
    </citation>
    <scope>NUCLEOTIDE SEQUENCE [LARGE SCALE GENOMIC DNA]</scope>
    <source>
        <strain evidence="3 4">DSM 22807</strain>
    </source>
</reference>
<name>A0A1M6F3M0_9FLAO</name>
<evidence type="ECO:0000313" key="4">
    <source>
        <dbReference type="Proteomes" id="UP000184232"/>
    </source>
</evidence>
<proteinExistence type="predicted"/>
<evidence type="ECO:0000256" key="1">
    <source>
        <dbReference type="SAM" id="SignalP"/>
    </source>
</evidence>
<sequence>MKKILFLFTVILLSFNCKAQNTLHYNDEKGSPKATLNELKWLSGNWKGTSSMGEFEENWSLASAKTMLFSFKMWKNDDVYFYEIGHIVEKDKSLVLELKHFDKDLKGWEKQEEKESFRLVKIDGTKFYFDKITYEKIDDNHMIVYVLMEESGEELIFNFKK</sequence>